<dbReference type="Pfam" id="PF14529">
    <property type="entry name" value="Exo_endo_phos_2"/>
    <property type="match status" value="1"/>
</dbReference>
<evidence type="ECO:0000313" key="2">
    <source>
        <dbReference type="Proteomes" id="UP000504606"/>
    </source>
</evidence>
<dbReference type="SUPFAM" id="SSF56219">
    <property type="entry name" value="DNase I-like"/>
    <property type="match status" value="1"/>
</dbReference>
<dbReference type="PROSITE" id="PS50878">
    <property type="entry name" value="RT_POL"/>
    <property type="match status" value="1"/>
</dbReference>
<dbReference type="InterPro" id="IPR036691">
    <property type="entry name" value="Endo/exonu/phosph_ase_sf"/>
</dbReference>
<dbReference type="GO" id="GO:0003824">
    <property type="term" value="F:catalytic activity"/>
    <property type="evidence" value="ECO:0007669"/>
    <property type="project" value="InterPro"/>
</dbReference>
<dbReference type="GeneID" id="127751012"/>
<dbReference type="RefSeq" id="XP_052129829.1">
    <property type="nucleotide sequence ID" value="XM_052273869.1"/>
</dbReference>
<proteinExistence type="predicted"/>
<reference evidence="3" key="1">
    <citation type="submission" date="2025-08" db="UniProtKB">
        <authorList>
            <consortium name="RefSeq"/>
        </authorList>
    </citation>
    <scope>IDENTIFICATION</scope>
    <source>
        <tissue evidence="3">Whole organism</tissue>
    </source>
</reference>
<dbReference type="KEGG" id="foc:127751012"/>
<dbReference type="PANTHER" id="PTHR47510:SF3">
    <property type="entry name" value="ENDO_EXONUCLEASE_PHOSPHATASE DOMAIN-CONTAINING PROTEIN"/>
    <property type="match status" value="1"/>
</dbReference>
<gene>
    <name evidence="3" type="primary">LOC127751012</name>
</gene>
<dbReference type="PANTHER" id="PTHR47510">
    <property type="entry name" value="REVERSE TRANSCRIPTASE DOMAIN-CONTAINING PROTEIN"/>
    <property type="match status" value="1"/>
</dbReference>
<evidence type="ECO:0000259" key="1">
    <source>
        <dbReference type="PROSITE" id="PS50878"/>
    </source>
</evidence>
<name>A0A9C6X633_FRAOC</name>
<keyword evidence="2" id="KW-1185">Reference proteome</keyword>
<organism evidence="2 3">
    <name type="scientific">Frankliniella occidentalis</name>
    <name type="common">Western flower thrips</name>
    <name type="synonym">Euthrips occidentalis</name>
    <dbReference type="NCBI Taxonomy" id="133901"/>
    <lineage>
        <taxon>Eukaryota</taxon>
        <taxon>Metazoa</taxon>
        <taxon>Ecdysozoa</taxon>
        <taxon>Arthropoda</taxon>
        <taxon>Hexapoda</taxon>
        <taxon>Insecta</taxon>
        <taxon>Pterygota</taxon>
        <taxon>Neoptera</taxon>
        <taxon>Paraneoptera</taxon>
        <taxon>Thysanoptera</taxon>
        <taxon>Terebrantia</taxon>
        <taxon>Thripoidea</taxon>
        <taxon>Thripidae</taxon>
        <taxon>Frankliniella</taxon>
    </lineage>
</organism>
<evidence type="ECO:0000313" key="3">
    <source>
        <dbReference type="RefSeq" id="XP_052129829.1"/>
    </source>
</evidence>
<dbReference type="OrthoDB" id="445826at2759"/>
<dbReference type="InterPro" id="IPR005135">
    <property type="entry name" value="Endo/exonuclease/phosphatase"/>
</dbReference>
<dbReference type="InterPro" id="IPR043502">
    <property type="entry name" value="DNA/RNA_pol_sf"/>
</dbReference>
<dbReference type="GO" id="GO:0071897">
    <property type="term" value="P:DNA biosynthetic process"/>
    <property type="evidence" value="ECO:0007669"/>
    <property type="project" value="UniProtKB-ARBA"/>
</dbReference>
<feature type="domain" description="Reverse transcriptase" evidence="1">
    <location>
        <begin position="416"/>
        <end position="586"/>
    </location>
</feature>
<dbReference type="InterPro" id="IPR000477">
    <property type="entry name" value="RT_dom"/>
</dbReference>
<accession>A0A9C6X633</accession>
<dbReference type="AlphaFoldDB" id="A0A9C6X633"/>
<dbReference type="Proteomes" id="UP000504606">
    <property type="component" value="Unplaced"/>
</dbReference>
<dbReference type="Gene3D" id="3.60.10.10">
    <property type="entry name" value="Endonuclease/exonuclease/phosphatase"/>
    <property type="match status" value="1"/>
</dbReference>
<protein>
    <submittedName>
        <fullName evidence="3">Uncharacterized protein LOC127751012</fullName>
    </submittedName>
</protein>
<dbReference type="SUPFAM" id="SSF56672">
    <property type="entry name" value="DNA/RNA polymerases"/>
    <property type="match status" value="1"/>
</dbReference>
<dbReference type="Pfam" id="PF00078">
    <property type="entry name" value="RVT_1"/>
    <property type="match status" value="1"/>
</dbReference>
<sequence length="586" mass="68235">MNVEVLCITEHKLNTPVIARNLLEKYVCTSIYCREKQGGGGAAIYISRKGPPKGDIEIFYDQLTKCLQKVSNNKNIFICGDLNIDIKTCDKNKLNMKKELEYFLAQQGFYTITDKYTRDMGYCKTAIDHIITNVDREEIKSDCNIEAGISDHTLQYVSFHKSKRNSGIKFKYQRVYPQTKIALFCNELENQSWSDMYEAKTINEKFNNFHKKFSELYENYFPLKKCKVNEKDKRWVTKGIEITSRNYRELCQKIKRNHDHGFEEYFKKYRSIYRKILNAAKTLATESEINNAKNTTKAIWTVINKQMGKPEIQHKNISIKLEDNTICTDPTRISEEFNKYYCNLAKNLQDDNKEKGTTFNETEFSMYLSKVSENDIILAIAKLKNKKCSGYDHVCDEIIKTCHQQLIKPLKHLVQASFDEGVFPELLKLSKVMPLYKKGEETETGNYRPVANITTFSKIFEIVMEKKLRDYLYRFNILSDTQYGFVKGKSTTDAIVDFIQKIYNSFDKKKLLTGIFFDMSKAFDLVDHKILLTKLSAYGIRGKVLKWMESYLSLRKQVVEISYSDGKVLRTYRSNSEIITCGVPQG</sequence>